<dbReference type="Pfam" id="PF14231">
    <property type="entry name" value="GXWXG"/>
    <property type="match status" value="1"/>
</dbReference>
<evidence type="ECO:0000259" key="1">
    <source>
        <dbReference type="Pfam" id="PF14231"/>
    </source>
</evidence>
<evidence type="ECO:0008006" key="4">
    <source>
        <dbReference type="Google" id="ProtNLM"/>
    </source>
</evidence>
<protein>
    <recommendedName>
        <fullName evidence="4">DUF4334 domain-containing protein</fullName>
    </recommendedName>
</protein>
<dbReference type="RefSeq" id="WP_420041202.1">
    <property type="nucleotide sequence ID" value="NZ_CP128986.1"/>
</dbReference>
<feature type="domain" description="DUF4334" evidence="2">
    <location>
        <begin position="119"/>
        <end position="173"/>
    </location>
</feature>
<dbReference type="AlphaFoldDB" id="A0AA97CU91"/>
<name>A0AA97CU91_9ACTN</name>
<evidence type="ECO:0000313" key="3">
    <source>
        <dbReference type="EMBL" id="WOC11929.1"/>
    </source>
</evidence>
<dbReference type="Gene3D" id="2.40.128.580">
    <property type="entry name" value="GXWXG domain"/>
    <property type="match status" value="1"/>
</dbReference>
<dbReference type="InterPro" id="IPR025951">
    <property type="entry name" value="GXWXG_dom"/>
</dbReference>
<proteinExistence type="predicted"/>
<organism evidence="3">
    <name type="scientific">Gordonia sp. MP11Mi</name>
    <dbReference type="NCBI Taxonomy" id="3022769"/>
    <lineage>
        <taxon>Bacteria</taxon>
        <taxon>Bacillati</taxon>
        <taxon>Actinomycetota</taxon>
        <taxon>Actinomycetes</taxon>
        <taxon>Mycobacteriales</taxon>
        <taxon>Gordoniaceae</taxon>
        <taxon>Gordonia</taxon>
    </lineage>
</organism>
<accession>A0AA97CU91</accession>
<feature type="domain" description="GXWXG" evidence="1">
    <location>
        <begin position="19"/>
        <end position="74"/>
    </location>
</feature>
<evidence type="ECO:0000259" key="2">
    <source>
        <dbReference type="Pfam" id="PF14232"/>
    </source>
</evidence>
<gene>
    <name evidence="3" type="ORF">MP11Mi_10090</name>
</gene>
<dbReference type="EMBL" id="CP128986">
    <property type="protein sequence ID" value="WOC11929.1"/>
    <property type="molecule type" value="Genomic_DNA"/>
</dbReference>
<reference evidence="3" key="1">
    <citation type="submission" date="2023-06" db="EMBL/GenBank/DDBJ databases">
        <title>Gordonia sp. nov. and Pseudochrobactrum sp. nov., two species isolated from the burying beetle Nicrophorus vespilloides.</title>
        <authorList>
            <person name="Poehlein A."/>
            <person name="Guzman J."/>
            <person name="Daniel R."/>
            <person name="Vilcinskas A."/>
        </authorList>
    </citation>
    <scope>NUCLEOTIDE SEQUENCE</scope>
    <source>
        <strain evidence="3">MP11Mi</strain>
    </source>
</reference>
<sequence>MTRTVSELQAGIPADAACELFDSLPSVTIDEILGQWHGSEVPTGHPLDGLLAVSGWYGKRFDSAEHVHPLLFGEPDDLYPVNPGSVPMNLLNTLGNRMPRTKIPGITTAFKAVRTRRHRARLRNVEYRGKAGAAMVYDQLAIIDHFRRLDDDTLLGAMDLRNSPQPYFFLLARD</sequence>
<dbReference type="Pfam" id="PF14232">
    <property type="entry name" value="DUF4334"/>
    <property type="match status" value="1"/>
</dbReference>
<dbReference type="InterPro" id="IPR025568">
    <property type="entry name" value="DUF4334"/>
</dbReference>